<evidence type="ECO:0000313" key="3">
    <source>
        <dbReference type="Proteomes" id="UP000335636"/>
    </source>
</evidence>
<dbReference type="Proteomes" id="UP000335636">
    <property type="component" value="Unassembled WGS sequence"/>
</dbReference>
<sequence length="52" mass="6244">MRERITYTHSPRNPKEKDLLALLKPAEDPSVFSRCSARSRRKEEAERLPWYK</sequence>
<keyword evidence="3" id="KW-1185">Reference proteome</keyword>
<evidence type="ECO:0000313" key="2">
    <source>
        <dbReference type="EMBL" id="VTJ80509.1"/>
    </source>
</evidence>
<dbReference type="AlphaFoldDB" id="A0A5E4CH97"/>
<dbReference type="EMBL" id="CABDUW010001305">
    <property type="protein sequence ID" value="VTJ80509.1"/>
    <property type="molecule type" value="Genomic_DNA"/>
</dbReference>
<protein>
    <submittedName>
        <fullName evidence="2">Uncharacterized protein</fullName>
    </submittedName>
</protein>
<gene>
    <name evidence="2" type="ORF">MONAX_5E016460</name>
</gene>
<accession>A0A5E4CH97</accession>
<organism evidence="2 3">
    <name type="scientific">Marmota monax</name>
    <name type="common">Woodchuck</name>
    <dbReference type="NCBI Taxonomy" id="9995"/>
    <lineage>
        <taxon>Eukaryota</taxon>
        <taxon>Metazoa</taxon>
        <taxon>Chordata</taxon>
        <taxon>Craniata</taxon>
        <taxon>Vertebrata</taxon>
        <taxon>Euteleostomi</taxon>
        <taxon>Mammalia</taxon>
        <taxon>Eutheria</taxon>
        <taxon>Euarchontoglires</taxon>
        <taxon>Glires</taxon>
        <taxon>Rodentia</taxon>
        <taxon>Sciuromorpha</taxon>
        <taxon>Sciuridae</taxon>
        <taxon>Xerinae</taxon>
        <taxon>Marmotini</taxon>
        <taxon>Marmota</taxon>
    </lineage>
</organism>
<proteinExistence type="predicted"/>
<feature type="compositionally biased region" description="Basic and acidic residues" evidence="1">
    <location>
        <begin position="41"/>
        <end position="52"/>
    </location>
</feature>
<feature type="non-terminal residue" evidence="2">
    <location>
        <position position="52"/>
    </location>
</feature>
<comment type="caution">
    <text evidence="2">The sequence shown here is derived from an EMBL/GenBank/DDBJ whole genome shotgun (WGS) entry which is preliminary data.</text>
</comment>
<name>A0A5E4CH97_MARMO</name>
<evidence type="ECO:0000256" key="1">
    <source>
        <dbReference type="SAM" id="MobiDB-lite"/>
    </source>
</evidence>
<reference evidence="2" key="1">
    <citation type="submission" date="2019-04" db="EMBL/GenBank/DDBJ databases">
        <authorList>
            <person name="Alioto T."/>
            <person name="Alioto T."/>
        </authorList>
    </citation>
    <scope>NUCLEOTIDE SEQUENCE [LARGE SCALE GENOMIC DNA]</scope>
</reference>
<feature type="region of interest" description="Disordered" evidence="1">
    <location>
        <begin position="32"/>
        <end position="52"/>
    </location>
</feature>